<dbReference type="AlphaFoldDB" id="A0A835HWK8"/>
<dbReference type="PANTHER" id="PTHR31970:SF9">
    <property type="entry name" value="MOLYBDATE TRANSPORTER 2"/>
    <property type="match status" value="1"/>
</dbReference>
<proteinExistence type="predicted"/>
<dbReference type="InterPro" id="IPR031563">
    <property type="entry name" value="MOT1/MOT2"/>
</dbReference>
<dbReference type="PANTHER" id="PTHR31970">
    <property type="match status" value="1"/>
</dbReference>
<dbReference type="GO" id="GO:0015098">
    <property type="term" value="F:molybdate ion transmembrane transporter activity"/>
    <property type="evidence" value="ECO:0007669"/>
    <property type="project" value="InterPro"/>
</dbReference>
<comment type="caution">
    <text evidence="1">The sequence shown here is derived from an EMBL/GenBank/DDBJ whole genome shotgun (WGS) entry which is preliminary data.</text>
</comment>
<dbReference type="OrthoDB" id="5402974at2759"/>
<protein>
    <submittedName>
        <fullName evidence="1">Uncharacterized protein</fullName>
    </submittedName>
</protein>
<reference evidence="1 2" key="1">
    <citation type="submission" date="2020-10" db="EMBL/GenBank/DDBJ databases">
        <title>The Coptis chinensis genome and diversification of protoberbering-type alkaloids.</title>
        <authorList>
            <person name="Wang B."/>
            <person name="Shu S."/>
            <person name="Song C."/>
            <person name="Liu Y."/>
        </authorList>
    </citation>
    <scope>NUCLEOTIDE SEQUENCE [LARGE SCALE GENOMIC DNA]</scope>
    <source>
        <strain evidence="1">HL-2020</strain>
        <tissue evidence="1">Leaf</tissue>
    </source>
</reference>
<evidence type="ECO:0000313" key="1">
    <source>
        <dbReference type="EMBL" id="KAF9605717.1"/>
    </source>
</evidence>
<keyword evidence="2" id="KW-1185">Reference proteome</keyword>
<gene>
    <name evidence="1" type="ORF">IFM89_018060</name>
</gene>
<dbReference type="EMBL" id="JADFTS010000005">
    <property type="protein sequence ID" value="KAF9605717.1"/>
    <property type="molecule type" value="Genomic_DNA"/>
</dbReference>
<evidence type="ECO:0000313" key="2">
    <source>
        <dbReference type="Proteomes" id="UP000631114"/>
    </source>
</evidence>
<dbReference type="Proteomes" id="UP000631114">
    <property type="component" value="Unassembled WGS sequence"/>
</dbReference>
<name>A0A835HWK8_9MAGN</name>
<organism evidence="1 2">
    <name type="scientific">Coptis chinensis</name>
    <dbReference type="NCBI Taxonomy" id="261450"/>
    <lineage>
        <taxon>Eukaryota</taxon>
        <taxon>Viridiplantae</taxon>
        <taxon>Streptophyta</taxon>
        <taxon>Embryophyta</taxon>
        <taxon>Tracheophyta</taxon>
        <taxon>Spermatophyta</taxon>
        <taxon>Magnoliopsida</taxon>
        <taxon>Ranunculales</taxon>
        <taxon>Ranunculaceae</taxon>
        <taxon>Coptidoideae</taxon>
        <taxon>Coptis</taxon>
    </lineage>
</organism>
<sequence>MGFLFLPSGHSTINLGYLANFEHLHELGGIDFGRAIYCNLLGCLDRASRHTGVVNSPQMGGRCRGRRLRILSAIPVAFLIHVVKITWDDWKTGFIRTAIPWIPLSVLNSVIAVCKLSTDLFPERCIGDSSFN</sequence>
<accession>A0A835HWK8</accession>